<dbReference type="Pfam" id="PF01347">
    <property type="entry name" value="Vitellogenin_N"/>
    <property type="match status" value="1"/>
</dbReference>
<name>A0AAN5IFR2_9BILA</name>
<dbReference type="InterPro" id="IPR050733">
    <property type="entry name" value="Vitellogenin/Apolipophorin"/>
</dbReference>
<dbReference type="Proteomes" id="UP001328107">
    <property type="component" value="Unassembled WGS sequence"/>
</dbReference>
<keyword evidence="2" id="KW-0758">Storage protein</keyword>
<dbReference type="GO" id="GO:0005319">
    <property type="term" value="F:lipid transporter activity"/>
    <property type="evidence" value="ECO:0007669"/>
    <property type="project" value="InterPro"/>
</dbReference>
<keyword evidence="1" id="KW-0732">Signal</keyword>
<dbReference type="InterPro" id="IPR001747">
    <property type="entry name" value="Vitellogenin_N"/>
</dbReference>
<accession>A0AAN5IFR2</accession>
<dbReference type="InterPro" id="IPR015816">
    <property type="entry name" value="Vitellinogen_b-sht_N"/>
</dbReference>
<feature type="non-terminal residue" evidence="4">
    <location>
        <position position="1"/>
    </location>
</feature>
<dbReference type="AlphaFoldDB" id="A0AAN5IFR2"/>
<feature type="domain" description="Vitellogenin" evidence="3">
    <location>
        <begin position="17"/>
        <end position="101"/>
    </location>
</feature>
<dbReference type="SUPFAM" id="SSF56968">
    <property type="entry name" value="Lipovitellin-phosvitin complex, beta-sheet shell regions"/>
    <property type="match status" value="1"/>
</dbReference>
<protein>
    <recommendedName>
        <fullName evidence="3">Vitellogenin domain-containing protein</fullName>
    </recommendedName>
</protein>
<dbReference type="PANTHER" id="PTHR23345:SF15">
    <property type="entry name" value="VITELLOGENIN 1-RELATED"/>
    <property type="match status" value="1"/>
</dbReference>
<evidence type="ECO:0000313" key="4">
    <source>
        <dbReference type="EMBL" id="GMR61411.1"/>
    </source>
</evidence>
<evidence type="ECO:0000259" key="3">
    <source>
        <dbReference type="Pfam" id="PF01347"/>
    </source>
</evidence>
<gene>
    <name evidence="4" type="ORF">PMAYCL1PPCAC_31606</name>
</gene>
<evidence type="ECO:0000313" key="5">
    <source>
        <dbReference type="Proteomes" id="UP001328107"/>
    </source>
</evidence>
<keyword evidence="5" id="KW-1185">Reference proteome</keyword>
<dbReference type="PANTHER" id="PTHR23345">
    <property type="entry name" value="VITELLOGENIN-RELATED"/>
    <property type="match status" value="1"/>
</dbReference>
<comment type="caution">
    <text evidence="4">The sequence shown here is derived from an EMBL/GenBank/DDBJ whole genome shotgun (WGS) entry which is preliminary data.</text>
</comment>
<dbReference type="InterPro" id="IPR015819">
    <property type="entry name" value="Lipid_transp_b-sht_shell"/>
</dbReference>
<dbReference type="EMBL" id="BTRK01000006">
    <property type="protein sequence ID" value="GMR61411.1"/>
    <property type="molecule type" value="Genomic_DNA"/>
</dbReference>
<dbReference type="Gene3D" id="2.30.230.10">
    <property type="entry name" value="Lipovitellin, beta-sheet shell regions, chain A"/>
    <property type="match status" value="1"/>
</dbReference>
<feature type="non-terminal residue" evidence="4">
    <location>
        <position position="101"/>
    </location>
</feature>
<reference evidence="5" key="1">
    <citation type="submission" date="2022-10" db="EMBL/GenBank/DDBJ databases">
        <title>Genome assembly of Pristionchus species.</title>
        <authorList>
            <person name="Yoshida K."/>
            <person name="Sommer R.J."/>
        </authorList>
    </citation>
    <scope>NUCLEOTIDE SEQUENCE [LARGE SCALE GENOMIC DNA]</scope>
    <source>
        <strain evidence="5">RS5460</strain>
    </source>
</reference>
<evidence type="ECO:0000256" key="1">
    <source>
        <dbReference type="ARBA" id="ARBA00022729"/>
    </source>
</evidence>
<organism evidence="4 5">
    <name type="scientific">Pristionchus mayeri</name>
    <dbReference type="NCBI Taxonomy" id="1317129"/>
    <lineage>
        <taxon>Eukaryota</taxon>
        <taxon>Metazoa</taxon>
        <taxon>Ecdysozoa</taxon>
        <taxon>Nematoda</taxon>
        <taxon>Chromadorea</taxon>
        <taxon>Rhabditida</taxon>
        <taxon>Rhabditina</taxon>
        <taxon>Diplogasteromorpha</taxon>
        <taxon>Diplogasteroidea</taxon>
        <taxon>Neodiplogasteridae</taxon>
        <taxon>Pristionchus</taxon>
    </lineage>
</organism>
<sequence length="101" mass="12138">KEMEQPKDLKPFELFDELELNEDQLRQLRLPLRFRYENGLVSEIEFDREDAEWSKNIKRVYLNMLQVDLSRKNVVSEPHRLYTENDAAYSVPEMTLEGDCE</sequence>
<proteinExistence type="predicted"/>
<evidence type="ECO:0000256" key="2">
    <source>
        <dbReference type="ARBA" id="ARBA00022761"/>
    </source>
</evidence>